<evidence type="ECO:0000256" key="5">
    <source>
        <dbReference type="ARBA" id="ARBA00022824"/>
    </source>
</evidence>
<dbReference type="Pfam" id="PF24456">
    <property type="entry name" value="RHD_RETREG1-3"/>
    <property type="match status" value="1"/>
</dbReference>
<keyword evidence="6 10" id="KW-1133">Transmembrane helix</keyword>
<feature type="compositionally biased region" description="Acidic residues" evidence="9">
    <location>
        <begin position="411"/>
        <end position="424"/>
    </location>
</feature>
<organism evidence="12 13">
    <name type="scientific">Ameiurus melas</name>
    <name type="common">Black bullhead</name>
    <name type="synonym">Silurus melas</name>
    <dbReference type="NCBI Taxonomy" id="219545"/>
    <lineage>
        <taxon>Eukaryota</taxon>
        <taxon>Metazoa</taxon>
        <taxon>Chordata</taxon>
        <taxon>Craniata</taxon>
        <taxon>Vertebrata</taxon>
        <taxon>Euteleostomi</taxon>
        <taxon>Actinopterygii</taxon>
        <taxon>Neopterygii</taxon>
        <taxon>Teleostei</taxon>
        <taxon>Ostariophysi</taxon>
        <taxon>Siluriformes</taxon>
        <taxon>Ictaluridae</taxon>
        <taxon>Ameiurus</taxon>
    </lineage>
</organism>
<comment type="caution">
    <text evidence="12">The sequence shown here is derived from an EMBL/GenBank/DDBJ whole genome shotgun (WGS) entry which is preliminary data.</text>
</comment>
<feature type="compositionally biased region" description="Polar residues" evidence="9">
    <location>
        <begin position="442"/>
        <end position="453"/>
    </location>
</feature>
<feature type="domain" description="RETREG1-3/ARL6IP-like N-terminal reticulon-homology" evidence="11">
    <location>
        <begin position="52"/>
        <end position="234"/>
    </location>
</feature>
<feature type="transmembrane region" description="Helical" evidence="10">
    <location>
        <begin position="173"/>
        <end position="191"/>
    </location>
</feature>
<comment type="similarity">
    <text evidence="2">Belongs to the RETREG family.</text>
</comment>
<reference evidence="12 13" key="1">
    <citation type="submission" date="2020-02" db="EMBL/GenBank/DDBJ databases">
        <title>A chromosome-scale genome assembly of the black bullhead catfish (Ameiurus melas).</title>
        <authorList>
            <person name="Wen M."/>
            <person name="Zham M."/>
            <person name="Cabau C."/>
            <person name="Klopp C."/>
            <person name="Donnadieu C."/>
            <person name="Roques C."/>
            <person name="Bouchez O."/>
            <person name="Lampietro C."/>
            <person name="Jouanno E."/>
            <person name="Herpin A."/>
            <person name="Louis A."/>
            <person name="Berthelot C."/>
            <person name="Parey E."/>
            <person name="Roest-Crollius H."/>
            <person name="Braasch I."/>
            <person name="Postlethwait J."/>
            <person name="Robinson-Rechavi M."/>
            <person name="Echchiki A."/>
            <person name="Begum T."/>
            <person name="Montfort J."/>
            <person name="Schartl M."/>
            <person name="Bobe J."/>
            <person name="Guiguen Y."/>
        </authorList>
    </citation>
    <scope>NUCLEOTIDE SEQUENCE [LARGE SCALE GENOMIC DNA]</scope>
    <source>
        <strain evidence="12">M_S1</strain>
        <tissue evidence="12">Blood</tissue>
    </source>
</reference>
<feature type="transmembrane region" description="Helical" evidence="10">
    <location>
        <begin position="197"/>
        <end position="215"/>
    </location>
</feature>
<proteinExistence type="inferred from homology"/>
<dbReference type="InterPro" id="IPR057282">
    <property type="entry name" value="RETREG1-3-like_RHD"/>
</dbReference>
<gene>
    <name evidence="12" type="ORF">AMELA_G00028690</name>
</gene>
<dbReference type="Proteomes" id="UP000593565">
    <property type="component" value="Unassembled WGS sequence"/>
</dbReference>
<feature type="region of interest" description="Disordered" evidence="9">
    <location>
        <begin position="278"/>
        <end position="338"/>
    </location>
</feature>
<evidence type="ECO:0000256" key="8">
    <source>
        <dbReference type="ARBA" id="ARBA00023136"/>
    </source>
</evidence>
<dbReference type="PANTHER" id="PTHR28659:SF1">
    <property type="entry name" value="RETICULOPHAGY REGULATOR 3"/>
    <property type="match status" value="1"/>
</dbReference>
<feature type="transmembrane region" description="Helical" evidence="10">
    <location>
        <begin position="93"/>
        <end position="110"/>
    </location>
</feature>
<evidence type="ECO:0000256" key="2">
    <source>
        <dbReference type="ARBA" id="ARBA00006299"/>
    </source>
</evidence>
<sequence length="461" mass="49947">MAQESGTGDADRGSGDSVTRGPGGGVRSRRRSGDTAPQARAVKAALMDALGPQERLVTYLQAVLLWQRPVHSVLLYILTNCGFWFFALSSFRLLLLLALGLALVVCVDTWRNQIWPKIKVKRLDEGENESWGLVQPGTLSVPELCHHMAEIWVSGASCAADLMEFKRRNPGQFCVLVCGLFSFLAMVGRYIPGLVLSYVAAWGALLCPLAIYHRVWPRACARLEPALQWLDFSVKGYMMSKPIDNQFLRRPIRSGTPGDASDSEEELAAFCPTFDEAAGQTPLTEGSEELDRHSDPEESFAQDLPDFPSINPDATLMDDDDDPSLGLPSSASVGVSGHHRASASSALLDLDTQLDSDQDDFDTDLSLGGFTMSSDITGDLAGILASNMIQAALSGAMQAPRRYRKQSSSELDPDQDQDDFELLDQSELNQMDPVGGSGARGSGQNRTQGSGFLSNLLGKPQ</sequence>
<keyword evidence="7" id="KW-0072">Autophagy</keyword>
<keyword evidence="4 10" id="KW-0812">Transmembrane</keyword>
<dbReference type="PANTHER" id="PTHR28659">
    <property type="entry name" value="RETICULON-LIKE PROTEIN"/>
    <property type="match status" value="1"/>
</dbReference>
<evidence type="ECO:0000256" key="3">
    <source>
        <dbReference type="ARBA" id="ARBA00022553"/>
    </source>
</evidence>
<keyword evidence="13" id="KW-1185">Reference proteome</keyword>
<evidence type="ECO:0000313" key="12">
    <source>
        <dbReference type="EMBL" id="KAF4093076.1"/>
    </source>
</evidence>
<dbReference type="GO" id="GO:0005789">
    <property type="term" value="C:endoplasmic reticulum membrane"/>
    <property type="evidence" value="ECO:0007669"/>
    <property type="project" value="UniProtKB-SubCell"/>
</dbReference>
<comment type="subcellular location">
    <subcellularLocation>
        <location evidence="1">Endoplasmic reticulum membrane</location>
        <topology evidence="1">Multi-pass membrane protein</topology>
    </subcellularLocation>
</comment>
<name>A0A7J6BDB8_AMEME</name>
<feature type="region of interest" description="Disordered" evidence="9">
    <location>
        <begin position="400"/>
        <end position="461"/>
    </location>
</feature>
<evidence type="ECO:0000313" key="13">
    <source>
        <dbReference type="Proteomes" id="UP000593565"/>
    </source>
</evidence>
<keyword evidence="3" id="KW-0597">Phosphoprotein</keyword>
<feature type="region of interest" description="Disordered" evidence="9">
    <location>
        <begin position="1"/>
        <end position="37"/>
    </location>
</feature>
<evidence type="ECO:0000259" key="11">
    <source>
        <dbReference type="Pfam" id="PF24456"/>
    </source>
</evidence>
<keyword evidence="5" id="KW-0256">Endoplasmic reticulum</keyword>
<protein>
    <recommendedName>
        <fullName evidence="11">RETREG1-3/ARL6IP-like N-terminal reticulon-homology domain-containing protein</fullName>
    </recommendedName>
</protein>
<evidence type="ECO:0000256" key="9">
    <source>
        <dbReference type="SAM" id="MobiDB-lite"/>
    </source>
</evidence>
<evidence type="ECO:0000256" key="1">
    <source>
        <dbReference type="ARBA" id="ARBA00004477"/>
    </source>
</evidence>
<evidence type="ECO:0000256" key="7">
    <source>
        <dbReference type="ARBA" id="ARBA00023006"/>
    </source>
</evidence>
<evidence type="ECO:0000256" key="4">
    <source>
        <dbReference type="ARBA" id="ARBA00022692"/>
    </source>
</evidence>
<evidence type="ECO:0000256" key="6">
    <source>
        <dbReference type="ARBA" id="ARBA00022989"/>
    </source>
</evidence>
<dbReference type="InterPro" id="IPR043384">
    <property type="entry name" value="RETREG1/3"/>
</dbReference>
<dbReference type="EMBL" id="JAAGNN010000002">
    <property type="protein sequence ID" value="KAF4093076.1"/>
    <property type="molecule type" value="Genomic_DNA"/>
</dbReference>
<keyword evidence="8 10" id="KW-0472">Membrane</keyword>
<evidence type="ECO:0000256" key="10">
    <source>
        <dbReference type="SAM" id="Phobius"/>
    </source>
</evidence>
<accession>A0A7J6BDB8</accession>
<dbReference type="AlphaFoldDB" id="A0A7J6BDB8"/>
<dbReference type="GO" id="GO:0061709">
    <property type="term" value="P:reticulophagy"/>
    <property type="evidence" value="ECO:0007669"/>
    <property type="project" value="InterPro"/>
</dbReference>